<evidence type="ECO:0000313" key="2">
    <source>
        <dbReference type="Proteomes" id="UP001589532"/>
    </source>
</evidence>
<dbReference type="RefSeq" id="WP_344990131.1">
    <property type="nucleotide sequence ID" value="NZ_BAAAXV010000005.1"/>
</dbReference>
<accession>A0ABV5SD81</accession>
<name>A0ABV5SD81_9ACTN</name>
<proteinExistence type="predicted"/>
<sequence length="108" mass="11852">MVNIHVLTGESPAARYWIHAALQRRHPGAEALAGDPYNIELAANLSCAYGQQYEREGSAKRDIARFYYRLAAGHGHPRAVERLRALRVVPFGKLLPAPIGTEHRPGGG</sequence>
<organism evidence="1 2">
    <name type="scientific">Nonomuraea helvata</name>
    <dbReference type="NCBI Taxonomy" id="37484"/>
    <lineage>
        <taxon>Bacteria</taxon>
        <taxon>Bacillati</taxon>
        <taxon>Actinomycetota</taxon>
        <taxon>Actinomycetes</taxon>
        <taxon>Streptosporangiales</taxon>
        <taxon>Streptosporangiaceae</taxon>
        <taxon>Nonomuraea</taxon>
    </lineage>
</organism>
<evidence type="ECO:0000313" key="1">
    <source>
        <dbReference type="EMBL" id="MFB9629630.1"/>
    </source>
</evidence>
<dbReference type="EMBL" id="JBHMBW010000062">
    <property type="protein sequence ID" value="MFB9629630.1"/>
    <property type="molecule type" value="Genomic_DNA"/>
</dbReference>
<comment type="caution">
    <text evidence="1">The sequence shown here is derived from an EMBL/GenBank/DDBJ whole genome shotgun (WGS) entry which is preliminary data.</text>
</comment>
<protein>
    <recommendedName>
        <fullName evidence="3">Sel1 repeat family protein</fullName>
    </recommendedName>
</protein>
<evidence type="ECO:0008006" key="3">
    <source>
        <dbReference type="Google" id="ProtNLM"/>
    </source>
</evidence>
<reference evidence="1 2" key="1">
    <citation type="submission" date="2024-09" db="EMBL/GenBank/DDBJ databases">
        <authorList>
            <person name="Sun Q."/>
            <person name="Mori K."/>
        </authorList>
    </citation>
    <scope>NUCLEOTIDE SEQUENCE [LARGE SCALE GENOMIC DNA]</scope>
    <source>
        <strain evidence="1 2">JCM 3143</strain>
    </source>
</reference>
<keyword evidence="2" id="KW-1185">Reference proteome</keyword>
<gene>
    <name evidence="1" type="ORF">ACFFSA_41715</name>
</gene>
<dbReference type="Proteomes" id="UP001589532">
    <property type="component" value="Unassembled WGS sequence"/>
</dbReference>